<dbReference type="InterPro" id="IPR050625">
    <property type="entry name" value="ParA/MinD_ATPase"/>
</dbReference>
<dbReference type="AlphaFoldDB" id="A0AAE3F119"/>
<reference evidence="3" key="1">
    <citation type="submission" date="2022-01" db="EMBL/GenBank/DDBJ databases">
        <title>Collection of gut derived symbiotic bacterial strains cultured from healthy donors.</title>
        <authorList>
            <person name="Lin H."/>
            <person name="Kohout C."/>
            <person name="Waligurski E."/>
            <person name="Pamer E.G."/>
        </authorList>
    </citation>
    <scope>NUCLEOTIDE SEQUENCE</scope>
    <source>
        <strain evidence="3">DFI.5.49</strain>
    </source>
</reference>
<evidence type="ECO:0000313" key="3">
    <source>
        <dbReference type="EMBL" id="MCG4764171.1"/>
    </source>
</evidence>
<feature type="region of interest" description="Disordered" evidence="1">
    <location>
        <begin position="175"/>
        <end position="281"/>
    </location>
</feature>
<dbReference type="RefSeq" id="WP_238032720.1">
    <property type="nucleotide sequence ID" value="NZ_JAKNFS010000002.1"/>
</dbReference>
<accession>A0AAE3F119</accession>
<gene>
    <name evidence="3" type="ORF">L0N21_01335</name>
</gene>
<sequence length="589" mass="66911">MKILLIDQNYSFTTDIESRMILSDDFETEIITLNNVDETQAKLKMFSPDRIVLNADILQYYPDWDYNIPVTCYARNADTLKLAAEKGISCYGIVKSASQLIDAIHNNSVITIQPERNRSKVENSREKTLSTSRMPSVNSESFRDNRPERVPDNRKDSIAQKKSVLSDDIYTGAVQYEEEDEGEDIIESREPARVKRPSQVQHSEPIARNAENTRYYQEIPASRKTPVMEDDTDDSNQEEDDYTLDLRSRMAKVREQEKIAKQKRKEEEKKKQESMLEKQISQEVGDTKKRAKIITVYSAKGGVGKTTISCELASYLALTEHGRDKFKVCIVDYNIDFGDVMGTLLYDPNKACMTLWADEIRGQLERMPVNKHGRHTKEQLNSIQYSATQIERFLQKNEASGLYALLAPTSNEDSMDISGEELEIMLNNIVENGGFDFAICDTGNNTRDSSYMTLLKADQVFLVLTQNFNTANCNNSLLKMLDALHFDMNKIGLIINKVQSKKSVGLGTDELEETFINPLTNKPYPCIALIKDTNDIRRASNNGEPLVYSPNNDFTKSIGKIVSQIVDEEHALEQPEKKGLFARLFGKRG</sequence>
<dbReference type="GO" id="GO:0009898">
    <property type="term" value="C:cytoplasmic side of plasma membrane"/>
    <property type="evidence" value="ECO:0007669"/>
    <property type="project" value="TreeGrafter"/>
</dbReference>
<dbReference type="PANTHER" id="PTHR43384">
    <property type="entry name" value="SEPTUM SITE-DETERMINING PROTEIN MIND HOMOLOG, CHLOROPLASTIC-RELATED"/>
    <property type="match status" value="1"/>
</dbReference>
<name>A0AAE3F119_9FIRM</name>
<feature type="domain" description="CobQ/CobB/MinD/ParA nucleotide binding" evidence="2">
    <location>
        <begin position="294"/>
        <end position="546"/>
    </location>
</feature>
<comment type="caution">
    <text evidence="3">The sequence shown here is derived from an EMBL/GenBank/DDBJ whole genome shotgun (WGS) entry which is preliminary data.</text>
</comment>
<evidence type="ECO:0000256" key="1">
    <source>
        <dbReference type="SAM" id="MobiDB-lite"/>
    </source>
</evidence>
<dbReference type="PANTHER" id="PTHR43384:SF13">
    <property type="entry name" value="SLR0110 PROTEIN"/>
    <property type="match status" value="1"/>
</dbReference>
<dbReference type="EMBL" id="JAKNFS010000002">
    <property type="protein sequence ID" value="MCG4764171.1"/>
    <property type="molecule type" value="Genomic_DNA"/>
</dbReference>
<evidence type="ECO:0000313" key="4">
    <source>
        <dbReference type="Proteomes" id="UP001199915"/>
    </source>
</evidence>
<dbReference type="GO" id="GO:0005829">
    <property type="term" value="C:cytosol"/>
    <property type="evidence" value="ECO:0007669"/>
    <property type="project" value="TreeGrafter"/>
</dbReference>
<feature type="compositionally biased region" description="Polar residues" evidence="1">
    <location>
        <begin position="129"/>
        <end position="140"/>
    </location>
</feature>
<dbReference type="InterPro" id="IPR002586">
    <property type="entry name" value="CobQ/CobB/MinD/ParA_Nub-bd_dom"/>
</dbReference>
<protein>
    <submittedName>
        <fullName evidence="3">AAA family ATPase</fullName>
    </submittedName>
</protein>
<dbReference type="Proteomes" id="UP001199915">
    <property type="component" value="Unassembled WGS sequence"/>
</dbReference>
<feature type="compositionally biased region" description="Basic and acidic residues" evidence="1">
    <location>
        <begin position="141"/>
        <end position="159"/>
    </location>
</feature>
<dbReference type="InterPro" id="IPR027417">
    <property type="entry name" value="P-loop_NTPase"/>
</dbReference>
<dbReference type="Gene3D" id="3.40.50.300">
    <property type="entry name" value="P-loop containing nucleotide triphosphate hydrolases"/>
    <property type="match status" value="1"/>
</dbReference>
<proteinExistence type="predicted"/>
<dbReference type="GO" id="GO:0016887">
    <property type="term" value="F:ATP hydrolysis activity"/>
    <property type="evidence" value="ECO:0007669"/>
    <property type="project" value="TreeGrafter"/>
</dbReference>
<feature type="compositionally biased region" description="Basic and acidic residues" evidence="1">
    <location>
        <begin position="244"/>
        <end position="276"/>
    </location>
</feature>
<dbReference type="GO" id="GO:0051782">
    <property type="term" value="P:negative regulation of cell division"/>
    <property type="evidence" value="ECO:0007669"/>
    <property type="project" value="TreeGrafter"/>
</dbReference>
<feature type="region of interest" description="Disordered" evidence="1">
    <location>
        <begin position="115"/>
        <end position="163"/>
    </location>
</feature>
<evidence type="ECO:0000259" key="2">
    <source>
        <dbReference type="Pfam" id="PF01656"/>
    </source>
</evidence>
<feature type="compositionally biased region" description="Acidic residues" evidence="1">
    <location>
        <begin position="228"/>
        <end position="243"/>
    </location>
</feature>
<organism evidence="3 4">
    <name type="scientific">Fusicatenibacter saccharivorans</name>
    <dbReference type="NCBI Taxonomy" id="1150298"/>
    <lineage>
        <taxon>Bacteria</taxon>
        <taxon>Bacillati</taxon>
        <taxon>Bacillota</taxon>
        <taxon>Clostridia</taxon>
        <taxon>Lachnospirales</taxon>
        <taxon>Lachnospiraceae</taxon>
        <taxon>Fusicatenibacter</taxon>
    </lineage>
</organism>
<feature type="compositionally biased region" description="Acidic residues" evidence="1">
    <location>
        <begin position="176"/>
        <end position="185"/>
    </location>
</feature>
<dbReference type="SUPFAM" id="SSF52540">
    <property type="entry name" value="P-loop containing nucleoside triphosphate hydrolases"/>
    <property type="match status" value="1"/>
</dbReference>
<dbReference type="Pfam" id="PF01656">
    <property type="entry name" value="CbiA"/>
    <property type="match status" value="1"/>
</dbReference>
<feature type="compositionally biased region" description="Basic and acidic residues" evidence="1">
    <location>
        <begin position="115"/>
        <end position="128"/>
    </location>
</feature>
<dbReference type="GO" id="GO:0005524">
    <property type="term" value="F:ATP binding"/>
    <property type="evidence" value="ECO:0007669"/>
    <property type="project" value="TreeGrafter"/>
</dbReference>